<dbReference type="InterPro" id="IPR018773">
    <property type="entry name" value="MeTrfase_reg_dom_prd"/>
</dbReference>
<keyword evidence="3" id="KW-0489">Methyltransferase</keyword>
<dbReference type="GO" id="GO:0032259">
    <property type="term" value="P:methylation"/>
    <property type="evidence" value="ECO:0007669"/>
    <property type="project" value="UniProtKB-KW"/>
</dbReference>
<dbReference type="InterPro" id="IPR041698">
    <property type="entry name" value="Methyltransf_25"/>
</dbReference>
<proteinExistence type="predicted"/>
<dbReference type="RefSeq" id="WP_183229557.1">
    <property type="nucleotide sequence ID" value="NZ_JACIGS010000008.1"/>
</dbReference>
<protein>
    <submittedName>
        <fullName evidence="3">SAM-dependent methyltransferase</fullName>
    </submittedName>
</protein>
<gene>
    <name evidence="3" type="ORF">GGE40_005036</name>
</gene>
<feature type="domain" description="Methyltransferase" evidence="2">
    <location>
        <begin position="46"/>
        <end position="142"/>
    </location>
</feature>
<dbReference type="SUPFAM" id="SSF53335">
    <property type="entry name" value="S-adenosyl-L-methionine-dependent methyltransferases"/>
    <property type="match status" value="1"/>
</dbReference>
<accession>A0ABR6JE26</accession>
<evidence type="ECO:0000313" key="3">
    <source>
        <dbReference type="EMBL" id="MBB4493184.1"/>
    </source>
</evidence>
<organism evidence="3 4">
    <name type="scientific">Agrobacterium radiobacter</name>
    <dbReference type="NCBI Taxonomy" id="362"/>
    <lineage>
        <taxon>Bacteria</taxon>
        <taxon>Pseudomonadati</taxon>
        <taxon>Pseudomonadota</taxon>
        <taxon>Alphaproteobacteria</taxon>
        <taxon>Hyphomicrobiales</taxon>
        <taxon>Rhizobiaceae</taxon>
        <taxon>Rhizobium/Agrobacterium group</taxon>
        <taxon>Agrobacterium</taxon>
        <taxon>Agrobacterium tumefaciens complex</taxon>
    </lineage>
</organism>
<keyword evidence="3" id="KW-0808">Transferase</keyword>
<dbReference type="Pfam" id="PF13649">
    <property type="entry name" value="Methyltransf_25"/>
    <property type="match status" value="1"/>
</dbReference>
<dbReference type="InterPro" id="IPR029063">
    <property type="entry name" value="SAM-dependent_MTases_sf"/>
</dbReference>
<reference evidence="3 4" key="1">
    <citation type="submission" date="2020-08" db="EMBL/GenBank/DDBJ databases">
        <title>Genomic Encyclopedia of Type Strains, Phase IV (KMG-V): Genome sequencing to study the core and pangenomes of soil and plant-associated prokaryotes.</title>
        <authorList>
            <person name="Whitman W."/>
        </authorList>
    </citation>
    <scope>NUCLEOTIDE SEQUENCE [LARGE SCALE GENOMIC DNA]</scope>
    <source>
        <strain evidence="3 4">SEMIA 461</strain>
    </source>
</reference>
<comment type="caution">
    <text evidence="3">The sequence shown here is derived from an EMBL/GenBank/DDBJ whole genome shotgun (WGS) entry which is preliminary data.</text>
</comment>
<evidence type="ECO:0000313" key="4">
    <source>
        <dbReference type="Proteomes" id="UP000534590"/>
    </source>
</evidence>
<dbReference type="CDD" id="cd02440">
    <property type="entry name" value="AdoMet_MTases"/>
    <property type="match status" value="1"/>
</dbReference>
<dbReference type="GO" id="GO:0008168">
    <property type="term" value="F:methyltransferase activity"/>
    <property type="evidence" value="ECO:0007669"/>
    <property type="project" value="UniProtKB-KW"/>
</dbReference>
<sequence>MEWSQGYFTQLGYTFGYYRELSPAMLRLGCLCRGVEPRIDSAPSYLELGFGQGISLNVHAASCNGSYWGCDFNPAQTVEARMLREASGADLQLFDQSFEEFAARSDLPEFDIIALHGVWSWVSPANRATIKQIIGRRLRPGGIVYISYNCLPGWAPMIPIRHLMSLYKRHSGEMFEPIEVVEKALQFTKGIAGADSMFFRQNPMAERHFSDLDRQDPNYIAHEYLNSDWHVDHFADVAESLAEKKLTFVGSGRFLDDIDAVQLSPQGRAYIAKFSHPLIRETVRDHLVNRRFRSDIFVKGPRKLSTLEQRQAWRSQGFLLSVPAHVIPKTIVSGCGEVELPAELYDPVIEVLAEDLMKIKRVGDLAQHPKLRGFEFHQLLESLIVLTGAGFLQPAEEPTDKALSQCRALNRYIAQRARVSMDLCHLASPVTGCAIGVPHISQLFIHALYKGREDADGLANDVWEFLQQAGERLVKEGKKIDSKSGNIDELRRLAVRFLKIELPTLESLRIVDVPSSTIGDSDTSNCVNR</sequence>
<evidence type="ECO:0000259" key="1">
    <source>
        <dbReference type="Pfam" id="PF10119"/>
    </source>
</evidence>
<dbReference type="EMBL" id="JACIHP010000008">
    <property type="protein sequence ID" value="MBB4493184.1"/>
    <property type="molecule type" value="Genomic_DNA"/>
</dbReference>
<name>A0ABR6JE26_AGRRD</name>
<dbReference type="Pfam" id="PF10119">
    <property type="entry name" value="MethyTransf_Reg"/>
    <property type="match status" value="1"/>
</dbReference>
<dbReference type="Proteomes" id="UP000534590">
    <property type="component" value="Unassembled WGS sequence"/>
</dbReference>
<evidence type="ECO:0000259" key="2">
    <source>
        <dbReference type="Pfam" id="PF13649"/>
    </source>
</evidence>
<dbReference type="Gene3D" id="3.40.50.150">
    <property type="entry name" value="Vaccinia Virus protein VP39"/>
    <property type="match status" value="1"/>
</dbReference>
<feature type="domain" description="Methyltransferase regulatory" evidence="1">
    <location>
        <begin position="217"/>
        <end position="299"/>
    </location>
</feature>
<keyword evidence="4" id="KW-1185">Reference proteome</keyword>